<evidence type="ECO:0000313" key="10">
    <source>
        <dbReference type="EMBL" id="SDO58308.1"/>
    </source>
</evidence>
<feature type="transmembrane region" description="Helical" evidence="8">
    <location>
        <begin position="228"/>
        <end position="247"/>
    </location>
</feature>
<evidence type="ECO:0000259" key="9">
    <source>
        <dbReference type="Pfam" id="PF01694"/>
    </source>
</evidence>
<dbReference type="GO" id="GO:0006508">
    <property type="term" value="P:proteolysis"/>
    <property type="evidence" value="ECO:0007669"/>
    <property type="project" value="UniProtKB-KW"/>
</dbReference>
<evidence type="ECO:0000256" key="6">
    <source>
        <dbReference type="ARBA" id="ARBA00023136"/>
    </source>
</evidence>
<dbReference type="STRING" id="1090615.SAMN04515671_1400"/>
<dbReference type="EMBL" id="LT629710">
    <property type="protein sequence ID" value="SDO58308.1"/>
    <property type="molecule type" value="Genomic_DNA"/>
</dbReference>
<accession>A0A1H0KQR8</accession>
<dbReference type="SUPFAM" id="SSF57845">
    <property type="entry name" value="B-box zinc-binding domain"/>
    <property type="match status" value="1"/>
</dbReference>
<sequence>MTNPTPPPGQDPSGVSWTPAPYGQAPPPYGQAPYGALPPYGQAPYGQAPYGSSGQQTCTVHPDRVTALHCTRCGRPACPDCLTPASVGFQCTACVAQGRAVQRPVRTVTGAIQGRRPVVTFTLIAVNLVIFLITALQAKSGTDLSGSWVYRQGGESSYLVASGQVWRLFTSGFLHASVIHIALNMLSLYFVGVALEGLLGRGRFVTVYVLSLLGGSACAMLLSSPLAFGVGASGAIFGVLGGLVVVFKRYRFDLRQLILVLAINIYASFQISGVSWEAHLGGLVVGLAVTAAMVYPKPAIARNVLIGTVIAVLVVVVAIVVIKDAQIGSVFCGISSDGYYTSCSG</sequence>
<organism evidence="10 11">
    <name type="scientific">Nakamurella panacisegetis</name>
    <dbReference type="NCBI Taxonomy" id="1090615"/>
    <lineage>
        <taxon>Bacteria</taxon>
        <taxon>Bacillati</taxon>
        <taxon>Actinomycetota</taxon>
        <taxon>Actinomycetes</taxon>
        <taxon>Nakamurellales</taxon>
        <taxon>Nakamurellaceae</taxon>
        <taxon>Nakamurella</taxon>
    </lineage>
</organism>
<feature type="region of interest" description="Disordered" evidence="7">
    <location>
        <begin position="1"/>
        <end position="33"/>
    </location>
</feature>
<feature type="transmembrane region" description="Helical" evidence="8">
    <location>
        <begin position="254"/>
        <end position="272"/>
    </location>
</feature>
<feature type="domain" description="Peptidase S54 rhomboid" evidence="9">
    <location>
        <begin position="163"/>
        <end position="294"/>
    </location>
</feature>
<comment type="subcellular location">
    <subcellularLocation>
        <location evidence="1">Membrane</location>
        <topology evidence="1">Multi-pass membrane protein</topology>
    </subcellularLocation>
</comment>
<keyword evidence="4" id="KW-0378">Hydrolase</keyword>
<evidence type="ECO:0000313" key="11">
    <source>
        <dbReference type="Proteomes" id="UP000198741"/>
    </source>
</evidence>
<keyword evidence="6 8" id="KW-0472">Membrane</keyword>
<dbReference type="Proteomes" id="UP000198741">
    <property type="component" value="Chromosome I"/>
</dbReference>
<name>A0A1H0KQR8_9ACTN</name>
<dbReference type="Pfam" id="PF01694">
    <property type="entry name" value="Rhomboid"/>
    <property type="match status" value="1"/>
</dbReference>
<evidence type="ECO:0000256" key="3">
    <source>
        <dbReference type="ARBA" id="ARBA00022692"/>
    </source>
</evidence>
<keyword evidence="11" id="KW-1185">Reference proteome</keyword>
<dbReference type="SUPFAM" id="SSF144091">
    <property type="entry name" value="Rhomboid-like"/>
    <property type="match status" value="1"/>
</dbReference>
<dbReference type="GO" id="GO:0016020">
    <property type="term" value="C:membrane"/>
    <property type="evidence" value="ECO:0007669"/>
    <property type="project" value="UniProtKB-SubCell"/>
</dbReference>
<feature type="transmembrane region" description="Helical" evidence="8">
    <location>
        <begin position="303"/>
        <end position="322"/>
    </location>
</feature>
<feature type="transmembrane region" description="Helical" evidence="8">
    <location>
        <begin position="172"/>
        <end position="192"/>
    </location>
</feature>
<dbReference type="Gene3D" id="1.20.1540.10">
    <property type="entry name" value="Rhomboid-like"/>
    <property type="match status" value="1"/>
</dbReference>
<evidence type="ECO:0000256" key="5">
    <source>
        <dbReference type="ARBA" id="ARBA00022989"/>
    </source>
</evidence>
<dbReference type="PANTHER" id="PTHR43731">
    <property type="entry name" value="RHOMBOID PROTEASE"/>
    <property type="match status" value="1"/>
</dbReference>
<protein>
    <submittedName>
        <fullName evidence="10">Membrane associated serine protease, rhomboid family</fullName>
    </submittedName>
</protein>
<dbReference type="CDD" id="cd19756">
    <property type="entry name" value="Bbox2"/>
    <property type="match status" value="1"/>
</dbReference>
<dbReference type="RefSeq" id="WP_090475332.1">
    <property type="nucleotide sequence ID" value="NZ_LT629710.1"/>
</dbReference>
<gene>
    <name evidence="10" type="ORF">SAMN04515671_1400</name>
</gene>
<evidence type="ECO:0000256" key="1">
    <source>
        <dbReference type="ARBA" id="ARBA00004141"/>
    </source>
</evidence>
<dbReference type="AlphaFoldDB" id="A0A1H0KQR8"/>
<dbReference type="GO" id="GO:0004252">
    <property type="term" value="F:serine-type endopeptidase activity"/>
    <property type="evidence" value="ECO:0007669"/>
    <property type="project" value="InterPro"/>
</dbReference>
<dbReference type="InterPro" id="IPR035952">
    <property type="entry name" value="Rhomboid-like_sf"/>
</dbReference>
<dbReference type="PANTHER" id="PTHR43731:SF14">
    <property type="entry name" value="PRESENILIN-ASSOCIATED RHOMBOID-LIKE PROTEIN, MITOCHONDRIAL"/>
    <property type="match status" value="1"/>
</dbReference>
<evidence type="ECO:0000256" key="7">
    <source>
        <dbReference type="SAM" id="MobiDB-lite"/>
    </source>
</evidence>
<feature type="compositionally biased region" description="Pro residues" evidence="7">
    <location>
        <begin position="1"/>
        <end position="10"/>
    </location>
</feature>
<dbReference type="InterPro" id="IPR050925">
    <property type="entry name" value="Rhomboid_protease_S54"/>
</dbReference>
<comment type="similarity">
    <text evidence="2">Belongs to the peptidase S54 family.</text>
</comment>
<keyword evidence="10" id="KW-0645">Protease</keyword>
<keyword evidence="3 8" id="KW-0812">Transmembrane</keyword>
<dbReference type="InterPro" id="IPR022764">
    <property type="entry name" value="Peptidase_S54_rhomboid_dom"/>
</dbReference>
<feature type="transmembrane region" description="Helical" evidence="8">
    <location>
        <begin position="204"/>
        <end position="222"/>
    </location>
</feature>
<evidence type="ECO:0000256" key="2">
    <source>
        <dbReference type="ARBA" id="ARBA00009045"/>
    </source>
</evidence>
<evidence type="ECO:0000256" key="4">
    <source>
        <dbReference type="ARBA" id="ARBA00022801"/>
    </source>
</evidence>
<keyword evidence="5 8" id="KW-1133">Transmembrane helix</keyword>
<feature type="transmembrane region" description="Helical" evidence="8">
    <location>
        <begin position="118"/>
        <end position="138"/>
    </location>
</feature>
<dbReference type="OrthoDB" id="9807874at2"/>
<evidence type="ECO:0000256" key="8">
    <source>
        <dbReference type="SAM" id="Phobius"/>
    </source>
</evidence>
<proteinExistence type="inferred from homology"/>
<reference evidence="10 11" key="1">
    <citation type="submission" date="2016-10" db="EMBL/GenBank/DDBJ databases">
        <authorList>
            <person name="de Groot N.N."/>
        </authorList>
    </citation>
    <scope>NUCLEOTIDE SEQUENCE [LARGE SCALE GENOMIC DNA]</scope>
    <source>
        <strain evidence="11">P4-7,KCTC 19426,CECT 7604</strain>
    </source>
</reference>